<reference evidence="12" key="1">
    <citation type="submission" date="2022-08" db="EMBL/GenBank/DDBJ databases">
        <title>Novel sulphate-reducing endosymbionts in the free-living metamonad Anaeramoeba.</title>
        <authorList>
            <person name="Jerlstrom-Hultqvist J."/>
            <person name="Cepicka I."/>
            <person name="Gallot-Lavallee L."/>
            <person name="Salas-Leiva D."/>
            <person name="Curtis B.A."/>
            <person name="Zahonova K."/>
            <person name="Pipaliya S."/>
            <person name="Dacks J."/>
            <person name="Roger A.J."/>
        </authorList>
    </citation>
    <scope>NUCLEOTIDE SEQUENCE</scope>
    <source>
        <strain evidence="12">Busselton2</strain>
    </source>
</reference>
<evidence type="ECO:0000313" key="13">
    <source>
        <dbReference type="Proteomes" id="UP001146793"/>
    </source>
</evidence>
<dbReference type="GO" id="GO:0005851">
    <property type="term" value="C:eukaryotic translation initiation factor 2B complex"/>
    <property type="evidence" value="ECO:0007669"/>
    <property type="project" value="TreeGrafter"/>
</dbReference>
<accession>A0AAV7Z169</accession>
<evidence type="ECO:0000256" key="5">
    <source>
        <dbReference type="ARBA" id="ARBA00022917"/>
    </source>
</evidence>
<evidence type="ECO:0000256" key="4">
    <source>
        <dbReference type="ARBA" id="ARBA00022540"/>
    </source>
</evidence>
<sequence>MDKIQSPIQFVVLAGGTGSRFDTLSSDIPKPFLPVANKPLLQYVFEFLCKSNVPKALVVTHSGLQQRIHKIAEKLSIEIDITTVSPDLGTADVLREIASKIDRDFVVISGDLITNVPLHEIADIHRVSGSAMVMLLNEENEENSKKIRKDKLVSKHFVGLDKDRVAMFLSSFDSGKSVKLRKPFLEKCSEFELYSNMTDGHLYFFKHWVLRLIEKKKKSISSIQGDLVPLLVKAQFNPKIAKRLSKYSQEEQYPNFKGFSSLEEEVGTENQQFNIKCIAYKTPRDLLCMRVNTLNSYLRANFTLINGNPFFSREAYRYKTVYMHKGFKIQEGDEIENSLLGKELTISGTKNVINSVIGENCTIGENVKIENSIIMNNVKIQDGCQIIDTVIMNSVILEENCRLTQCTVRINQTVEKDTNTKNYIFGEESFY</sequence>
<name>A0AAV7Z169_9EUKA</name>
<dbReference type="SUPFAM" id="SSF53448">
    <property type="entry name" value="Nucleotide-diphospho-sugar transferases"/>
    <property type="match status" value="1"/>
</dbReference>
<dbReference type="AlphaFoldDB" id="A0AAV7Z169"/>
<comment type="similarity">
    <text evidence="2">Belongs to the eIF-2B gamma/epsilon subunits family.</text>
</comment>
<evidence type="ECO:0000313" key="12">
    <source>
        <dbReference type="EMBL" id="KAJ3434719.1"/>
    </source>
</evidence>
<evidence type="ECO:0000256" key="1">
    <source>
        <dbReference type="ARBA" id="ARBA00004514"/>
    </source>
</evidence>
<dbReference type="Pfam" id="PF00483">
    <property type="entry name" value="NTP_transferase"/>
    <property type="match status" value="1"/>
</dbReference>
<dbReference type="InterPro" id="IPR056764">
    <property type="entry name" value="LbH_EIF2B3/5"/>
</dbReference>
<dbReference type="Gene3D" id="2.160.10.10">
    <property type="entry name" value="Hexapeptide repeat proteins"/>
    <property type="match status" value="1"/>
</dbReference>
<feature type="domain" description="EIF2B subunit epsilon/gamma LbH" evidence="11">
    <location>
        <begin position="320"/>
        <end position="415"/>
    </location>
</feature>
<evidence type="ECO:0000256" key="6">
    <source>
        <dbReference type="ARBA" id="ARBA00044196"/>
    </source>
</evidence>
<dbReference type="Pfam" id="PF25084">
    <property type="entry name" value="LbH_EIF2B"/>
    <property type="match status" value="1"/>
</dbReference>
<comment type="function">
    <text evidence="8">Acts as a component of the translation initiation factor 2B (eIF2B) complex, which catalyzes the exchange of GDP for GTP on the eukaryotic initiation factor 2 (eIF2) complex gamma subunit. Its guanine nucleotide exchange factor activity is repressed when bound to eIF2 complex phosphorylated on the alpha subunit, thereby limiting the amount of methionyl-initiator methionine tRNA available to the ribosome and consequently global translation is repressed.</text>
</comment>
<keyword evidence="4 12" id="KW-0396">Initiation factor</keyword>
<organism evidence="12 13">
    <name type="scientific">Anaeramoeba flamelloides</name>
    <dbReference type="NCBI Taxonomy" id="1746091"/>
    <lineage>
        <taxon>Eukaryota</taxon>
        <taxon>Metamonada</taxon>
        <taxon>Anaeramoebidae</taxon>
        <taxon>Anaeramoeba</taxon>
    </lineage>
</organism>
<comment type="subcellular location">
    <subcellularLocation>
        <location evidence="1">Cytoplasm</location>
        <location evidence="1">Cytosol</location>
    </subcellularLocation>
</comment>
<evidence type="ECO:0000256" key="2">
    <source>
        <dbReference type="ARBA" id="ARBA00007878"/>
    </source>
</evidence>
<dbReference type="GO" id="GO:0002183">
    <property type="term" value="P:cytoplasmic translational initiation"/>
    <property type="evidence" value="ECO:0007669"/>
    <property type="project" value="TreeGrafter"/>
</dbReference>
<dbReference type="InterPro" id="IPR005835">
    <property type="entry name" value="NTP_transferase_dom"/>
</dbReference>
<protein>
    <recommendedName>
        <fullName evidence="6">Translation initiation factor eIF2B subunit gamma</fullName>
    </recommendedName>
    <alternativeName>
        <fullName evidence="7">eIF2B GDP-GTP exchange factor subunit gamma</fullName>
    </alternativeName>
</protein>
<dbReference type="PANTHER" id="PTHR45989">
    <property type="entry name" value="TRANSLATION INITIATION FACTOR EIF-2B SUBUNIT GAMMA"/>
    <property type="match status" value="1"/>
</dbReference>
<dbReference type="CDD" id="cd03356">
    <property type="entry name" value="LbH_G1P_AT_C_like"/>
    <property type="match status" value="1"/>
</dbReference>
<dbReference type="GO" id="GO:0003743">
    <property type="term" value="F:translation initiation factor activity"/>
    <property type="evidence" value="ECO:0007669"/>
    <property type="project" value="UniProtKB-KW"/>
</dbReference>
<dbReference type="EMBL" id="JANTQA010000042">
    <property type="protein sequence ID" value="KAJ3434719.1"/>
    <property type="molecule type" value="Genomic_DNA"/>
</dbReference>
<keyword evidence="5" id="KW-0648">Protein biosynthesis</keyword>
<dbReference type="GO" id="GO:0005829">
    <property type="term" value="C:cytosol"/>
    <property type="evidence" value="ECO:0007669"/>
    <property type="project" value="UniProtKB-SubCell"/>
</dbReference>
<evidence type="ECO:0000256" key="9">
    <source>
        <dbReference type="ARBA" id="ARBA00046432"/>
    </source>
</evidence>
<keyword evidence="3" id="KW-0963">Cytoplasm</keyword>
<proteinExistence type="inferred from homology"/>
<evidence type="ECO:0000256" key="3">
    <source>
        <dbReference type="ARBA" id="ARBA00022490"/>
    </source>
</evidence>
<dbReference type="InterPro" id="IPR029044">
    <property type="entry name" value="Nucleotide-diphossugar_trans"/>
</dbReference>
<gene>
    <name evidence="12" type="ORF">M0812_01840</name>
</gene>
<comment type="caution">
    <text evidence="12">The sequence shown here is derived from an EMBL/GenBank/DDBJ whole genome shotgun (WGS) entry which is preliminary data.</text>
</comment>
<evidence type="ECO:0000256" key="7">
    <source>
        <dbReference type="ARBA" id="ARBA00044229"/>
    </source>
</evidence>
<comment type="subunit">
    <text evidence="9">Component of the translation initiation factor 2B (eIF2B) complex which is a heterodecamer of two sets of five different subunits: alpha, beta, gamma, delta and epsilon. Subunits alpha, beta and delta comprise a regulatory subcomplex and subunits epsilon and gamma comprise a catalytic subcomplex. Within the complex, the hexameric regulatory complex resides at the center, with the two heterodimeric catalytic subcomplexes bound on opposite sides.</text>
</comment>
<evidence type="ECO:0000256" key="8">
    <source>
        <dbReference type="ARBA" id="ARBA00045373"/>
    </source>
</evidence>
<dbReference type="GO" id="GO:0005085">
    <property type="term" value="F:guanyl-nucleotide exchange factor activity"/>
    <property type="evidence" value="ECO:0007669"/>
    <property type="project" value="TreeGrafter"/>
</dbReference>
<dbReference type="Proteomes" id="UP001146793">
    <property type="component" value="Unassembled WGS sequence"/>
</dbReference>
<dbReference type="InterPro" id="IPR051960">
    <property type="entry name" value="eIF2B_gamma"/>
</dbReference>
<evidence type="ECO:0000259" key="11">
    <source>
        <dbReference type="Pfam" id="PF25084"/>
    </source>
</evidence>
<dbReference type="PANTHER" id="PTHR45989:SF1">
    <property type="entry name" value="TRANSLATION INITIATION FACTOR EIF-2B SUBUNIT GAMMA"/>
    <property type="match status" value="1"/>
</dbReference>
<dbReference type="Gene3D" id="3.90.550.10">
    <property type="entry name" value="Spore Coat Polysaccharide Biosynthesis Protein SpsA, Chain A"/>
    <property type="match status" value="1"/>
</dbReference>
<feature type="domain" description="Nucleotidyl transferase" evidence="10">
    <location>
        <begin position="11"/>
        <end position="142"/>
    </location>
</feature>
<evidence type="ECO:0000259" key="10">
    <source>
        <dbReference type="Pfam" id="PF00483"/>
    </source>
</evidence>